<sequence length="127" mass="15214">MHTRKKGTRAMFYVIQSCEFGTISLNRVLRAIFHCLKFITMTVSLKKCSRSMSIHNKICNSLTRNTLQRQNKRFFLMIFFIYEIGLGMDVNFGRDVYFHFYLFFRKIFAFGRGVFRAEQFGPVKWHK</sequence>
<evidence type="ECO:0000256" key="1">
    <source>
        <dbReference type="SAM" id="Phobius"/>
    </source>
</evidence>
<accession>A0A0F6Q8F0</accession>
<protein>
    <submittedName>
        <fullName evidence="2">Uncharacterized protein</fullName>
    </submittedName>
</protein>
<organism evidence="2">
    <name type="scientific">Glypta fumiferanae</name>
    <dbReference type="NCBI Taxonomy" id="389681"/>
    <lineage>
        <taxon>Eukaryota</taxon>
        <taxon>Metazoa</taxon>
        <taxon>Ecdysozoa</taxon>
        <taxon>Arthropoda</taxon>
        <taxon>Hexapoda</taxon>
        <taxon>Insecta</taxon>
        <taxon>Pterygota</taxon>
        <taxon>Neoptera</taxon>
        <taxon>Endopterygota</taxon>
        <taxon>Hymenoptera</taxon>
        <taxon>Apocrita</taxon>
        <taxon>Ichneumonoidea</taxon>
        <taxon>Ichneumonidae</taxon>
        <taxon>Banchinae</taxon>
        <taxon>Glypta</taxon>
    </lineage>
</organism>
<keyword evidence="1" id="KW-1133">Transmembrane helix</keyword>
<keyword evidence="1" id="KW-0472">Membrane</keyword>
<dbReference type="AlphaFoldDB" id="A0A0F6Q8F0"/>
<dbReference type="EMBL" id="KP706802">
    <property type="protein sequence ID" value="AKD28121.1"/>
    <property type="molecule type" value="Genomic_DNA"/>
</dbReference>
<keyword evidence="1" id="KW-0812">Transmembrane</keyword>
<proteinExistence type="predicted"/>
<evidence type="ECO:0000313" key="2">
    <source>
        <dbReference type="EMBL" id="AKD28121.1"/>
    </source>
</evidence>
<feature type="transmembrane region" description="Helical" evidence="1">
    <location>
        <begin position="74"/>
        <end position="92"/>
    </location>
</feature>
<reference evidence="2" key="1">
    <citation type="journal article" date="2015" name="J. Virol.">
        <title>Genomic and Proteomic Analyses Indicate that Banchine and Campoplegine Polydnaviruses Have Similar, if Not Identical, Viral Ancestors.</title>
        <authorList>
            <person name="Beliveau C."/>
            <person name="Cohen A."/>
            <person name="Stewart D."/>
            <person name="Periquet G."/>
            <person name="Djoumad A."/>
            <person name="Kuhn L."/>
            <person name="Stoltz D."/>
            <person name="Volkoff A.-N."/>
            <person name="Herniou E."/>
            <person name="Drezen J.-M."/>
            <person name="Cusson M."/>
        </authorList>
    </citation>
    <scope>NUCLEOTIDE SEQUENCE</scope>
</reference>
<name>A0A0F6Q8F0_9HYME</name>